<organism evidence="2 3">
    <name type="scientific">Hapsidospora chrysogenum (strain ATCC 11550 / CBS 779.69 / DSM 880 / IAM 14645 / JCM 23072 / IMI 49137)</name>
    <name type="common">Acremonium chrysogenum</name>
    <dbReference type="NCBI Taxonomy" id="857340"/>
    <lineage>
        <taxon>Eukaryota</taxon>
        <taxon>Fungi</taxon>
        <taxon>Dikarya</taxon>
        <taxon>Ascomycota</taxon>
        <taxon>Pezizomycotina</taxon>
        <taxon>Sordariomycetes</taxon>
        <taxon>Hypocreomycetidae</taxon>
        <taxon>Hypocreales</taxon>
        <taxon>Bionectriaceae</taxon>
        <taxon>Hapsidospora</taxon>
    </lineage>
</organism>
<feature type="region of interest" description="Disordered" evidence="1">
    <location>
        <begin position="101"/>
        <end position="136"/>
    </location>
</feature>
<feature type="region of interest" description="Disordered" evidence="1">
    <location>
        <begin position="232"/>
        <end position="315"/>
    </location>
</feature>
<evidence type="ECO:0000313" key="2">
    <source>
        <dbReference type="EMBL" id="KFH40885.1"/>
    </source>
</evidence>
<protein>
    <submittedName>
        <fullName evidence="2">Uncharacterized protein</fullName>
    </submittedName>
</protein>
<evidence type="ECO:0000256" key="1">
    <source>
        <dbReference type="SAM" id="MobiDB-lite"/>
    </source>
</evidence>
<feature type="compositionally biased region" description="Polar residues" evidence="1">
    <location>
        <begin position="53"/>
        <end position="79"/>
    </location>
</feature>
<feature type="region of interest" description="Disordered" evidence="1">
    <location>
        <begin position="161"/>
        <end position="191"/>
    </location>
</feature>
<accession>A0A086SUV3</accession>
<dbReference type="STRING" id="857340.A0A086SUV3"/>
<reference evidence="3" key="1">
    <citation type="journal article" date="2014" name="Genome Announc.">
        <title>Genome sequence and annotation of Acremonium chrysogenum, producer of the beta-lactam antibiotic cephalosporin C.</title>
        <authorList>
            <person name="Terfehr D."/>
            <person name="Dahlmann T.A."/>
            <person name="Specht T."/>
            <person name="Zadra I."/>
            <person name="Kuernsteiner H."/>
            <person name="Kueck U."/>
        </authorList>
    </citation>
    <scope>NUCLEOTIDE SEQUENCE [LARGE SCALE GENOMIC DNA]</scope>
    <source>
        <strain evidence="3">ATCC 11550 / CBS 779.69 / DSM 880 / IAM 14645 / JCM 23072 / IMI 49137</strain>
    </source>
</reference>
<gene>
    <name evidence="2" type="ORF">ACRE_084220</name>
</gene>
<proteinExistence type="predicted"/>
<feature type="compositionally biased region" description="Polar residues" evidence="1">
    <location>
        <begin position="161"/>
        <end position="181"/>
    </location>
</feature>
<evidence type="ECO:0000313" key="3">
    <source>
        <dbReference type="Proteomes" id="UP000029964"/>
    </source>
</evidence>
<sequence length="452" mass="48898">MQSQDVEILVHVNAPSRMTSDATYRQLAQAYLAFKPSTYTSLHGAEEAGEQDAVSSHANQVRAQSPSSSRQELTGTSQQPIVVDSQDLSFRSALDNRCSPRLPTCAPQAVDHKDVIPSSLPGDGGSQSSWCAPPSQISDSYPMPNLAVYVSPTRILQRVVAQSSSRAQREGSSPENFNVPSSVADPASQEQQQAGYVDATKVVPVTPLVTAATKRHNDADVIEDGSAWDITHISGSDLGAQHPQGTSSSRAESEPPPIKKAKTTGAVSTAPVAAQEVKSLIRSSSDATSTTRHRSAPTPSSNQLDTLEIRSPSPPIGIDTIEPASLVSDKLAKLAVDLSSRYRPESTRPIDPLERGYWVLDCTTWTAETRAETWAFLTSYLRSGLAGWGVWCRRDDAPDHAWVRLYCWGHIAKHTYLLLYLASGRHLKFTGAEWRDADGGVVLKVPPHEKQA</sequence>
<dbReference type="Proteomes" id="UP000029964">
    <property type="component" value="Unassembled WGS sequence"/>
</dbReference>
<comment type="caution">
    <text evidence="2">The sequence shown here is derived from an EMBL/GenBank/DDBJ whole genome shotgun (WGS) entry which is preliminary data.</text>
</comment>
<dbReference type="OrthoDB" id="5395975at2759"/>
<dbReference type="EMBL" id="JPKY01000160">
    <property type="protein sequence ID" value="KFH40885.1"/>
    <property type="molecule type" value="Genomic_DNA"/>
</dbReference>
<name>A0A086SUV3_HAPC1</name>
<feature type="region of interest" description="Disordered" evidence="1">
    <location>
        <begin position="44"/>
        <end position="79"/>
    </location>
</feature>
<feature type="compositionally biased region" description="Polar residues" evidence="1">
    <location>
        <begin position="281"/>
        <end position="290"/>
    </location>
</feature>
<dbReference type="AlphaFoldDB" id="A0A086SUV3"/>
<dbReference type="HOGENOM" id="CLU_031892_1_1_1"/>
<keyword evidence="3" id="KW-1185">Reference proteome</keyword>
<feature type="compositionally biased region" description="Polar residues" evidence="1">
    <location>
        <begin position="126"/>
        <end position="136"/>
    </location>
</feature>